<sequence length="102" mass="10682">MIPRRSSSVGVSLGGLIPALALLDDSSSRRLSGSPTRLCRVLGVSIALTSKMNLSTATFVSGSPFLSSPPSLFSTNHRLGVSLGLLPDSVEYSASLLLSHRR</sequence>
<evidence type="ECO:0000313" key="2">
    <source>
        <dbReference type="Proteomes" id="UP000712600"/>
    </source>
</evidence>
<dbReference type="EMBL" id="QGKX02001521">
    <property type="protein sequence ID" value="KAF3509127.1"/>
    <property type="molecule type" value="Genomic_DNA"/>
</dbReference>
<organism evidence="1 2">
    <name type="scientific">Brassica cretica</name>
    <name type="common">Mustard</name>
    <dbReference type="NCBI Taxonomy" id="69181"/>
    <lineage>
        <taxon>Eukaryota</taxon>
        <taxon>Viridiplantae</taxon>
        <taxon>Streptophyta</taxon>
        <taxon>Embryophyta</taxon>
        <taxon>Tracheophyta</taxon>
        <taxon>Spermatophyta</taxon>
        <taxon>Magnoliopsida</taxon>
        <taxon>eudicotyledons</taxon>
        <taxon>Gunneridae</taxon>
        <taxon>Pentapetalae</taxon>
        <taxon>rosids</taxon>
        <taxon>malvids</taxon>
        <taxon>Brassicales</taxon>
        <taxon>Brassicaceae</taxon>
        <taxon>Brassiceae</taxon>
        <taxon>Brassica</taxon>
    </lineage>
</organism>
<evidence type="ECO:0000313" key="1">
    <source>
        <dbReference type="EMBL" id="KAF3509127.1"/>
    </source>
</evidence>
<dbReference type="Proteomes" id="UP000712600">
    <property type="component" value="Unassembled WGS sequence"/>
</dbReference>
<proteinExistence type="predicted"/>
<reference evidence="1" key="1">
    <citation type="submission" date="2019-12" db="EMBL/GenBank/DDBJ databases">
        <title>Genome sequencing and annotation of Brassica cretica.</title>
        <authorList>
            <person name="Studholme D.J."/>
            <person name="Sarris P."/>
        </authorList>
    </citation>
    <scope>NUCLEOTIDE SEQUENCE</scope>
    <source>
        <strain evidence="1">PFS-109/04</strain>
        <tissue evidence="1">Leaf</tissue>
    </source>
</reference>
<name>A0A8S9P7E4_BRACR</name>
<accession>A0A8S9P7E4</accession>
<protein>
    <submittedName>
        <fullName evidence="1">Uncharacterized protein</fullName>
    </submittedName>
</protein>
<comment type="caution">
    <text evidence="1">The sequence shown here is derived from an EMBL/GenBank/DDBJ whole genome shotgun (WGS) entry which is preliminary data.</text>
</comment>
<dbReference type="AlphaFoldDB" id="A0A8S9P7E4"/>
<gene>
    <name evidence="1" type="ORF">F2Q69_00003416</name>
</gene>